<gene>
    <name evidence="3" type="ORF">ECPE_LOCUS7407</name>
</gene>
<evidence type="ECO:0000256" key="1">
    <source>
        <dbReference type="SAM" id="MobiDB-lite"/>
    </source>
</evidence>
<dbReference type="WBParaSite" id="ECPE_0000742301-mRNA-1">
    <property type="protein sequence ID" value="ECPE_0000742301-mRNA-1"/>
    <property type="gene ID" value="ECPE_0000742301"/>
</dbReference>
<feature type="domain" description="CRIB" evidence="2">
    <location>
        <begin position="110"/>
        <end position="123"/>
    </location>
</feature>
<dbReference type="AlphaFoldDB" id="A0A183AKC2"/>
<keyword evidence="4" id="KW-1185">Reference proteome</keyword>
<feature type="compositionally biased region" description="Low complexity" evidence="1">
    <location>
        <begin position="300"/>
        <end position="320"/>
    </location>
</feature>
<evidence type="ECO:0000313" key="3">
    <source>
        <dbReference type="EMBL" id="VDP81020.1"/>
    </source>
</evidence>
<name>A0A183AKC2_9TREM</name>
<reference evidence="3 4" key="2">
    <citation type="submission" date="2018-11" db="EMBL/GenBank/DDBJ databases">
        <authorList>
            <consortium name="Pathogen Informatics"/>
        </authorList>
    </citation>
    <scope>NUCLEOTIDE SEQUENCE [LARGE SCALE GENOMIC DNA]</scope>
    <source>
        <strain evidence="3 4">Egypt</strain>
    </source>
</reference>
<feature type="region of interest" description="Disordered" evidence="1">
    <location>
        <begin position="1"/>
        <end position="90"/>
    </location>
</feature>
<dbReference type="OrthoDB" id="6286028at2759"/>
<proteinExistence type="predicted"/>
<dbReference type="Gene3D" id="3.90.810.10">
    <property type="entry name" value="CRIB domain"/>
    <property type="match status" value="1"/>
</dbReference>
<dbReference type="Proteomes" id="UP000272942">
    <property type="component" value="Unassembled WGS sequence"/>
</dbReference>
<dbReference type="PROSITE" id="PS50108">
    <property type="entry name" value="CRIB"/>
    <property type="match status" value="1"/>
</dbReference>
<dbReference type="InterPro" id="IPR000095">
    <property type="entry name" value="CRIB_dom"/>
</dbReference>
<accession>A0A183AKC2</accession>
<feature type="region of interest" description="Disordered" evidence="1">
    <location>
        <begin position="300"/>
        <end position="322"/>
    </location>
</feature>
<feature type="compositionally biased region" description="Basic and acidic residues" evidence="1">
    <location>
        <begin position="1"/>
        <end position="11"/>
    </location>
</feature>
<reference evidence="5" key="1">
    <citation type="submission" date="2016-06" db="UniProtKB">
        <authorList>
            <consortium name="WormBaseParasite"/>
        </authorList>
    </citation>
    <scope>IDENTIFICATION</scope>
</reference>
<protein>
    <submittedName>
        <fullName evidence="5">CRIB domain-containing protein</fullName>
    </submittedName>
</protein>
<dbReference type="Pfam" id="PF00786">
    <property type="entry name" value="PBD"/>
    <property type="match status" value="2"/>
</dbReference>
<evidence type="ECO:0000259" key="2">
    <source>
        <dbReference type="PROSITE" id="PS50108"/>
    </source>
</evidence>
<sequence>MSDSLGKHSDSPSETTNAPGNPVCVAGTDINHLSPPSATFLMSDSAVPREIAPAPPVRSSSTLRKKDRPVLPLSKPLPTPPPKEEKKKKKKVKLFRWHNLMRSDKTEPQISGPTDVKHDLHVAFDKNTGEIKFLCYAGTVYSRYDLQCIVCLLSPRFSDRLHSDFLFQGLPEAWRALLVASNISRVEQERNPELLLGVLQCFDESAKQKDKYMTNISVVTNSSGSLDSMSSNSRSFSVSSQGANVTASSDAVSLRSAGHFTPGFPNVSSSMGASVENNSVLFTMGDAALTCGMINPAVTHSAAGSSSSGRGSSCTTHSGHGVNGSGNGVVGGVCGNATHGLSSASLVELMSNRNNACHGRRTSTGGAVYLGGPGSMHPFAGGGRASGSTIPEISPALTGHECSDVTHYGSGSMASTNTGTLTNGHFMSQGRFLREHETGCGVTECHNTQTTGSAPILPRTSAVSVSELSSDR</sequence>
<evidence type="ECO:0000313" key="5">
    <source>
        <dbReference type="WBParaSite" id="ECPE_0000742301-mRNA-1"/>
    </source>
</evidence>
<dbReference type="EMBL" id="UZAN01044557">
    <property type="protein sequence ID" value="VDP81020.1"/>
    <property type="molecule type" value="Genomic_DNA"/>
</dbReference>
<evidence type="ECO:0000313" key="4">
    <source>
        <dbReference type="Proteomes" id="UP000272942"/>
    </source>
</evidence>
<dbReference type="InterPro" id="IPR036936">
    <property type="entry name" value="CRIB_dom_sf"/>
</dbReference>
<organism evidence="5">
    <name type="scientific">Echinostoma caproni</name>
    <dbReference type="NCBI Taxonomy" id="27848"/>
    <lineage>
        <taxon>Eukaryota</taxon>
        <taxon>Metazoa</taxon>
        <taxon>Spiralia</taxon>
        <taxon>Lophotrochozoa</taxon>
        <taxon>Platyhelminthes</taxon>
        <taxon>Trematoda</taxon>
        <taxon>Digenea</taxon>
        <taxon>Plagiorchiida</taxon>
        <taxon>Echinostomata</taxon>
        <taxon>Echinostomatoidea</taxon>
        <taxon>Echinostomatidae</taxon>
        <taxon>Echinostoma</taxon>
    </lineage>
</organism>